<dbReference type="EMBL" id="RQHV01000050">
    <property type="protein sequence ID" value="TGN09652.1"/>
    <property type="molecule type" value="Genomic_DNA"/>
</dbReference>
<dbReference type="OrthoDB" id="7066524at2"/>
<gene>
    <name evidence="2" type="ORF">EHS11_11195</name>
</gene>
<feature type="transmembrane region" description="Helical" evidence="1">
    <location>
        <begin position="140"/>
        <end position="172"/>
    </location>
</feature>
<sequence>MNESLYKNPFSEETIKLRRNLLAVSTVNIFIWVTYEIPNSFSLFGLTFSSFQNPHLGWFIFTISLYFLLHYLSISFPEIAIWLKPILESKYRQKERMKHPAFGVTDFLDLPGPYDGENIDSVIEDAKYEARQKTIKRLSLFYSFIYLKIVLDVLLPIVYSIFGITVLLVLIIK</sequence>
<accession>A0A4R9LM85</accession>
<dbReference type="AlphaFoldDB" id="A0A4R9LM85"/>
<reference evidence="2" key="1">
    <citation type="journal article" date="2019" name="PLoS Negl. Trop. Dis.">
        <title>Revisiting the worldwide diversity of Leptospira species in the environment.</title>
        <authorList>
            <person name="Vincent A.T."/>
            <person name="Schiettekatte O."/>
            <person name="Bourhy P."/>
            <person name="Veyrier F.J."/>
            <person name="Picardeau M."/>
        </authorList>
    </citation>
    <scope>NUCLEOTIDE SEQUENCE [LARGE SCALE GENOMIC DNA]</scope>
    <source>
        <strain evidence="2">201400974</strain>
    </source>
</reference>
<organism evidence="2 3">
    <name type="scientific">Leptospira ilyithenensis</name>
    <dbReference type="NCBI Taxonomy" id="2484901"/>
    <lineage>
        <taxon>Bacteria</taxon>
        <taxon>Pseudomonadati</taxon>
        <taxon>Spirochaetota</taxon>
        <taxon>Spirochaetia</taxon>
        <taxon>Leptospirales</taxon>
        <taxon>Leptospiraceae</taxon>
        <taxon>Leptospira</taxon>
    </lineage>
</organism>
<evidence type="ECO:0000256" key="1">
    <source>
        <dbReference type="SAM" id="Phobius"/>
    </source>
</evidence>
<dbReference type="Proteomes" id="UP000298264">
    <property type="component" value="Unassembled WGS sequence"/>
</dbReference>
<feature type="transmembrane region" description="Helical" evidence="1">
    <location>
        <begin position="58"/>
        <end position="83"/>
    </location>
</feature>
<keyword evidence="1" id="KW-0472">Membrane</keyword>
<evidence type="ECO:0000313" key="2">
    <source>
        <dbReference type="EMBL" id="TGN09652.1"/>
    </source>
</evidence>
<feature type="transmembrane region" description="Helical" evidence="1">
    <location>
        <begin position="21"/>
        <end position="38"/>
    </location>
</feature>
<proteinExistence type="predicted"/>
<dbReference type="RefSeq" id="WP_135764502.1">
    <property type="nucleotide sequence ID" value="NZ_RQHV01000050.1"/>
</dbReference>
<keyword evidence="1" id="KW-1133">Transmembrane helix</keyword>
<comment type="caution">
    <text evidence="2">The sequence shown here is derived from an EMBL/GenBank/DDBJ whole genome shotgun (WGS) entry which is preliminary data.</text>
</comment>
<name>A0A4R9LM85_9LEPT</name>
<keyword evidence="3" id="KW-1185">Reference proteome</keyword>
<protein>
    <submittedName>
        <fullName evidence="2">Uncharacterized protein</fullName>
    </submittedName>
</protein>
<evidence type="ECO:0000313" key="3">
    <source>
        <dbReference type="Proteomes" id="UP000298264"/>
    </source>
</evidence>
<keyword evidence="1" id="KW-0812">Transmembrane</keyword>